<proteinExistence type="predicted"/>
<accession>A0A345Y1L2</accession>
<evidence type="ECO:0000256" key="2">
    <source>
        <dbReference type="SAM" id="Phobius"/>
    </source>
</evidence>
<feature type="region of interest" description="Disordered" evidence="1">
    <location>
        <begin position="226"/>
        <end position="247"/>
    </location>
</feature>
<gene>
    <name evidence="4" type="ORF">DVA86_30465</name>
</gene>
<feature type="transmembrane region" description="Helical" evidence="2">
    <location>
        <begin position="83"/>
        <end position="102"/>
    </location>
</feature>
<keyword evidence="2" id="KW-0812">Transmembrane</keyword>
<dbReference type="Proteomes" id="UP000254425">
    <property type="component" value="Chromosome"/>
</dbReference>
<feature type="domain" description="Protein-glutamine gamma-glutamyltransferase-like C-terminal" evidence="3">
    <location>
        <begin position="151"/>
        <end position="220"/>
    </location>
</feature>
<keyword evidence="2" id="KW-1133">Transmembrane helix</keyword>
<evidence type="ECO:0000313" key="5">
    <source>
        <dbReference type="Proteomes" id="UP000254425"/>
    </source>
</evidence>
<evidence type="ECO:0000256" key="1">
    <source>
        <dbReference type="SAM" id="MobiDB-lite"/>
    </source>
</evidence>
<organism evidence="4 5">
    <name type="scientific">Streptomyces armeniacus</name>
    <dbReference type="NCBI Taxonomy" id="83291"/>
    <lineage>
        <taxon>Bacteria</taxon>
        <taxon>Bacillati</taxon>
        <taxon>Actinomycetota</taxon>
        <taxon>Actinomycetes</taxon>
        <taxon>Kitasatosporales</taxon>
        <taxon>Streptomycetaceae</taxon>
        <taxon>Streptomyces</taxon>
    </lineage>
</organism>
<reference evidence="4 5" key="1">
    <citation type="submission" date="2018-07" db="EMBL/GenBank/DDBJ databases">
        <title>Draft genome of the type strain Streptomyces armeniacus ATCC 15676.</title>
        <authorList>
            <person name="Labana P."/>
            <person name="Gosse J.T."/>
            <person name="Boddy C.N."/>
        </authorList>
    </citation>
    <scope>NUCLEOTIDE SEQUENCE [LARGE SCALE GENOMIC DNA]</scope>
    <source>
        <strain evidence="4 5">ATCC 15676</strain>
    </source>
</reference>
<evidence type="ECO:0000259" key="3">
    <source>
        <dbReference type="Pfam" id="PF13559"/>
    </source>
</evidence>
<feature type="region of interest" description="Disordered" evidence="1">
    <location>
        <begin position="13"/>
        <end position="51"/>
    </location>
</feature>
<dbReference type="Pfam" id="PF13559">
    <property type="entry name" value="DUF4129"/>
    <property type="match status" value="1"/>
</dbReference>
<dbReference type="InterPro" id="IPR025403">
    <property type="entry name" value="TgpA-like_C"/>
</dbReference>
<sequence length="247" mass="26045">MARGLAEAALRTAAGLRTHSSGSGEDDTPPVTVPREPARRAAEDELSEPAYRQDEPGLVRRVLDWVWEHIGDLLGSAADASPGGAVGLIVIALVVVLLLVALRMRLGSPRPGPTSRNGTLFGTRPGTAADHRAAADAHAAEHRWSEALQERMRAIVLSLEERALLDPRPGRTADEAATDAGRALPGHATELANAARAFDEVTYAERTADEAAYLRVRDLDHALRSARPDLARPAAAGAVPPSPGAGR</sequence>
<keyword evidence="2" id="KW-0472">Membrane</keyword>
<dbReference type="EMBL" id="CP031320">
    <property type="protein sequence ID" value="AXK37778.1"/>
    <property type="molecule type" value="Genomic_DNA"/>
</dbReference>
<protein>
    <submittedName>
        <fullName evidence="4">DUF4129 domain-containing protein</fullName>
    </submittedName>
</protein>
<dbReference type="KEGG" id="sarm:DVA86_30465"/>
<dbReference type="AlphaFoldDB" id="A0A345Y1L2"/>
<keyword evidence="5" id="KW-1185">Reference proteome</keyword>
<evidence type="ECO:0000313" key="4">
    <source>
        <dbReference type="EMBL" id="AXK37778.1"/>
    </source>
</evidence>
<name>A0A345Y1L2_9ACTN</name>